<comment type="caution">
    <text evidence="1">The sequence shown here is derived from an EMBL/GenBank/DDBJ whole genome shotgun (WGS) entry which is preliminary data.</text>
</comment>
<reference evidence="1 2" key="1">
    <citation type="submission" date="2019-03" db="EMBL/GenBank/DDBJ databases">
        <title>First draft genome of Liparis tanakae, snailfish: a comprehensive survey of snailfish specific genes.</title>
        <authorList>
            <person name="Kim W."/>
            <person name="Song I."/>
            <person name="Jeong J.-H."/>
            <person name="Kim D."/>
            <person name="Kim S."/>
            <person name="Ryu S."/>
            <person name="Song J.Y."/>
            <person name="Lee S.K."/>
        </authorList>
    </citation>
    <scope>NUCLEOTIDE SEQUENCE [LARGE SCALE GENOMIC DNA]</scope>
    <source>
        <tissue evidence="1">Muscle</tissue>
    </source>
</reference>
<name>A0A4Z2GI07_9TELE</name>
<accession>A0A4Z2GI07</accession>
<sequence>MRGETPPRFCSYEFDLPRRTSEGTVTTASERREQREQRLAATACLLQSAEGSSMPEHGSPEPTLRQEEEIVKANRGNDRWIGLLGGKIVLTVHVPE</sequence>
<gene>
    <name evidence="1" type="ORF">EYF80_037250</name>
</gene>
<protein>
    <submittedName>
        <fullName evidence="1">Uncharacterized protein</fullName>
    </submittedName>
</protein>
<dbReference type="Proteomes" id="UP000314294">
    <property type="component" value="Unassembled WGS sequence"/>
</dbReference>
<evidence type="ECO:0000313" key="1">
    <source>
        <dbReference type="EMBL" id="TNN52553.1"/>
    </source>
</evidence>
<keyword evidence="2" id="KW-1185">Reference proteome</keyword>
<dbReference type="OrthoDB" id="10654004at2759"/>
<organism evidence="1 2">
    <name type="scientific">Liparis tanakae</name>
    <name type="common">Tanaka's snailfish</name>
    <dbReference type="NCBI Taxonomy" id="230148"/>
    <lineage>
        <taxon>Eukaryota</taxon>
        <taxon>Metazoa</taxon>
        <taxon>Chordata</taxon>
        <taxon>Craniata</taxon>
        <taxon>Vertebrata</taxon>
        <taxon>Euteleostomi</taxon>
        <taxon>Actinopterygii</taxon>
        <taxon>Neopterygii</taxon>
        <taxon>Teleostei</taxon>
        <taxon>Neoteleostei</taxon>
        <taxon>Acanthomorphata</taxon>
        <taxon>Eupercaria</taxon>
        <taxon>Perciformes</taxon>
        <taxon>Cottioidei</taxon>
        <taxon>Cottales</taxon>
        <taxon>Liparidae</taxon>
        <taxon>Liparis</taxon>
    </lineage>
</organism>
<dbReference type="EMBL" id="SRLO01000543">
    <property type="protein sequence ID" value="TNN52553.1"/>
    <property type="molecule type" value="Genomic_DNA"/>
</dbReference>
<dbReference type="AlphaFoldDB" id="A0A4Z2GI07"/>
<proteinExistence type="predicted"/>
<evidence type="ECO:0000313" key="2">
    <source>
        <dbReference type="Proteomes" id="UP000314294"/>
    </source>
</evidence>